<dbReference type="InterPro" id="IPR001810">
    <property type="entry name" value="F-box_dom"/>
</dbReference>
<dbReference type="AlphaFoldDB" id="A0A433DKP3"/>
<evidence type="ECO:0000313" key="4">
    <source>
        <dbReference type="Proteomes" id="UP000268093"/>
    </source>
</evidence>
<feature type="region of interest" description="Disordered" evidence="1">
    <location>
        <begin position="21"/>
        <end position="54"/>
    </location>
</feature>
<feature type="region of interest" description="Disordered" evidence="1">
    <location>
        <begin position="290"/>
        <end position="313"/>
    </location>
</feature>
<feature type="compositionally biased region" description="Polar residues" evidence="1">
    <location>
        <begin position="59"/>
        <end position="76"/>
    </location>
</feature>
<dbReference type="EMBL" id="RBNI01000725">
    <property type="protein sequence ID" value="RUP51438.1"/>
    <property type="molecule type" value="Genomic_DNA"/>
</dbReference>
<gene>
    <name evidence="3" type="ORF">BC936DRAFT_148138</name>
</gene>
<protein>
    <recommendedName>
        <fullName evidence="2">F-box domain-containing protein</fullName>
    </recommendedName>
</protein>
<feature type="domain" description="F-box" evidence="2">
    <location>
        <begin position="120"/>
        <end position="168"/>
    </location>
</feature>
<evidence type="ECO:0000256" key="1">
    <source>
        <dbReference type="SAM" id="MobiDB-lite"/>
    </source>
</evidence>
<name>A0A433DKP3_9FUNG</name>
<dbReference type="CDD" id="cd09917">
    <property type="entry name" value="F-box_SF"/>
    <property type="match status" value="1"/>
</dbReference>
<reference evidence="3 4" key="1">
    <citation type="journal article" date="2018" name="New Phytol.">
        <title>Phylogenomics of Endogonaceae and evolution of mycorrhizas within Mucoromycota.</title>
        <authorList>
            <person name="Chang Y."/>
            <person name="Desiro A."/>
            <person name="Na H."/>
            <person name="Sandor L."/>
            <person name="Lipzen A."/>
            <person name="Clum A."/>
            <person name="Barry K."/>
            <person name="Grigoriev I.V."/>
            <person name="Martin F.M."/>
            <person name="Stajich J.E."/>
            <person name="Smith M.E."/>
            <person name="Bonito G."/>
            <person name="Spatafora J.W."/>
        </authorList>
    </citation>
    <scope>NUCLEOTIDE SEQUENCE [LARGE SCALE GENOMIC DNA]</scope>
    <source>
        <strain evidence="3 4">GMNB39</strain>
    </source>
</reference>
<dbReference type="Proteomes" id="UP000268093">
    <property type="component" value="Unassembled WGS sequence"/>
</dbReference>
<proteinExistence type="predicted"/>
<dbReference type="Gene3D" id="1.20.1280.50">
    <property type="match status" value="1"/>
</dbReference>
<evidence type="ECO:0000259" key="2">
    <source>
        <dbReference type="PROSITE" id="PS50181"/>
    </source>
</evidence>
<dbReference type="SUPFAM" id="SSF81383">
    <property type="entry name" value="F-box domain"/>
    <property type="match status" value="1"/>
</dbReference>
<feature type="region of interest" description="Disordered" evidence="1">
    <location>
        <begin position="59"/>
        <end position="78"/>
    </location>
</feature>
<evidence type="ECO:0000313" key="3">
    <source>
        <dbReference type="EMBL" id="RUP51438.1"/>
    </source>
</evidence>
<dbReference type="PROSITE" id="PS50181">
    <property type="entry name" value="FBOX"/>
    <property type="match status" value="1"/>
</dbReference>
<sequence length="540" mass="59884">MASLLLFFFATMADRTTDNPAITTKFRATKKRKHIPDSSPANHTSAPKRQRRTPFQVHLQQGSSLGTRPAPTTVSISGIARPAPTTTANILGIARPAPTTISILGIVRPVPTTVSIKAALCEFSSLPDDVLSYIAQYLSFHELWRLSQVSTACRDVCYQALSSLFDLNMRCLEGGADAVELLLSLRGALVTFIEKLDAKILQIIVDNVCGGVAGCGSDTPSSRFIRDRVKITVDFVFTFATLPITIHRQEYLATLLLLLQQRCSSLAPDACGVHVPDLLHRSISRFLNDMDPRLNPVPPPPSSRSTRSRRPALRPLTTSGRLRLLKRLESSFTFLSHAQNTTPSTGPPLLATAHLTAFTRTALVTILRDTAQPHVLPAKVRILESLHDGFRANLQTPPAFQSVAARRAWVAALVCSRQFYAFITAELARALAAQAFKMFELILRHQELVRQSLWQFPQFKDWARIMLERLRKQVTNGIRTQAYGHTELQLVEQYRSFWATLIDEPPAGSNARGEGTAGRWTEDQMRAEGRMLLDGVKGYV</sequence>
<organism evidence="3 4">
    <name type="scientific">Jimgerdemannia flammicorona</name>
    <dbReference type="NCBI Taxonomy" id="994334"/>
    <lineage>
        <taxon>Eukaryota</taxon>
        <taxon>Fungi</taxon>
        <taxon>Fungi incertae sedis</taxon>
        <taxon>Mucoromycota</taxon>
        <taxon>Mucoromycotina</taxon>
        <taxon>Endogonomycetes</taxon>
        <taxon>Endogonales</taxon>
        <taxon>Endogonaceae</taxon>
        <taxon>Jimgerdemannia</taxon>
    </lineage>
</organism>
<dbReference type="InterPro" id="IPR036047">
    <property type="entry name" value="F-box-like_dom_sf"/>
</dbReference>
<dbReference type="OrthoDB" id="10686259at2759"/>
<comment type="caution">
    <text evidence="3">The sequence shown here is derived from an EMBL/GenBank/DDBJ whole genome shotgun (WGS) entry which is preliminary data.</text>
</comment>
<dbReference type="Pfam" id="PF00646">
    <property type="entry name" value="F-box"/>
    <property type="match status" value="1"/>
</dbReference>
<accession>A0A433DKP3</accession>
<keyword evidence="4" id="KW-1185">Reference proteome</keyword>